<evidence type="ECO:0000313" key="11">
    <source>
        <dbReference type="Proteomes" id="UP000663505"/>
    </source>
</evidence>
<feature type="compositionally biased region" description="Low complexity" evidence="7">
    <location>
        <begin position="46"/>
        <end position="90"/>
    </location>
</feature>
<dbReference type="PANTHER" id="PTHR37823:SF4">
    <property type="entry name" value="MENAQUINOL-CYTOCHROME C REDUCTASE CYTOCHROME B_C SUBUNIT"/>
    <property type="match status" value="1"/>
</dbReference>
<reference evidence="10 11" key="1">
    <citation type="submission" date="2021-02" db="EMBL/GenBank/DDBJ databases">
        <title>Alicyclobacillus curvatus sp. nov. and Alicyclobacillus mengziensis sp. nov., two acidophilic bacteria isolated from acid mine drainage.</title>
        <authorList>
            <person name="Huang Y."/>
        </authorList>
    </citation>
    <scope>NUCLEOTIDE SEQUENCE [LARGE SCALE GENOMIC DNA]</scope>
    <source>
        <strain evidence="10 11">S30H14</strain>
    </source>
</reference>
<keyword evidence="4" id="KW-0249">Electron transport</keyword>
<dbReference type="EMBL" id="CP071182">
    <property type="protein sequence ID" value="QSO46992.1"/>
    <property type="molecule type" value="Genomic_DNA"/>
</dbReference>
<keyword evidence="3 6" id="KW-0479">Metal-binding</keyword>
<dbReference type="InterPro" id="IPR036909">
    <property type="entry name" value="Cyt_c-like_dom_sf"/>
</dbReference>
<evidence type="ECO:0000256" key="7">
    <source>
        <dbReference type="SAM" id="MobiDB-lite"/>
    </source>
</evidence>
<dbReference type="RefSeq" id="WP_206656353.1">
    <property type="nucleotide sequence ID" value="NZ_CP071182.1"/>
</dbReference>
<dbReference type="SUPFAM" id="SSF46626">
    <property type="entry name" value="Cytochrome c"/>
    <property type="match status" value="1"/>
</dbReference>
<evidence type="ECO:0000313" key="10">
    <source>
        <dbReference type="EMBL" id="QSO46992.1"/>
    </source>
</evidence>
<dbReference type="InterPro" id="IPR009056">
    <property type="entry name" value="Cyt_c-like_dom"/>
</dbReference>
<keyword evidence="5 6" id="KW-0408">Iron</keyword>
<dbReference type="InterPro" id="IPR051811">
    <property type="entry name" value="Cytochrome_c550/c551-like"/>
</dbReference>
<keyword evidence="2 6" id="KW-0349">Heme</keyword>
<feature type="domain" description="Cytochrome c" evidence="9">
    <location>
        <begin position="109"/>
        <end position="184"/>
    </location>
</feature>
<dbReference type="Pfam" id="PF13442">
    <property type="entry name" value="Cytochrome_CBB3"/>
    <property type="match status" value="1"/>
</dbReference>
<evidence type="ECO:0000256" key="2">
    <source>
        <dbReference type="ARBA" id="ARBA00022617"/>
    </source>
</evidence>
<feature type="compositionally biased region" description="Polar residues" evidence="7">
    <location>
        <begin position="35"/>
        <end position="45"/>
    </location>
</feature>
<proteinExistence type="predicted"/>
<dbReference type="AlphaFoldDB" id="A0A9X7VYU3"/>
<keyword evidence="11" id="KW-1185">Reference proteome</keyword>
<evidence type="ECO:0000259" key="9">
    <source>
        <dbReference type="PROSITE" id="PS51007"/>
    </source>
</evidence>
<evidence type="ECO:0000256" key="1">
    <source>
        <dbReference type="ARBA" id="ARBA00022448"/>
    </source>
</evidence>
<dbReference type="PROSITE" id="PS51007">
    <property type="entry name" value="CYTC"/>
    <property type="match status" value="1"/>
</dbReference>
<evidence type="ECO:0000256" key="5">
    <source>
        <dbReference type="ARBA" id="ARBA00023004"/>
    </source>
</evidence>
<feature type="region of interest" description="Disordered" evidence="7">
    <location>
        <begin position="35"/>
        <end position="90"/>
    </location>
</feature>
<organism evidence="10 11">
    <name type="scientific">Alicyclobacillus mengziensis</name>
    <dbReference type="NCBI Taxonomy" id="2931921"/>
    <lineage>
        <taxon>Bacteria</taxon>
        <taxon>Bacillati</taxon>
        <taxon>Bacillota</taxon>
        <taxon>Bacilli</taxon>
        <taxon>Bacillales</taxon>
        <taxon>Alicyclobacillaceae</taxon>
        <taxon>Alicyclobacillus</taxon>
    </lineage>
</organism>
<keyword evidence="8" id="KW-0812">Transmembrane</keyword>
<name>A0A9X7VYU3_9BACL</name>
<dbReference type="Gene3D" id="1.10.760.10">
    <property type="entry name" value="Cytochrome c-like domain"/>
    <property type="match status" value="1"/>
</dbReference>
<accession>A0A9X7VYU3</accession>
<dbReference type="GO" id="GO:0046872">
    <property type="term" value="F:metal ion binding"/>
    <property type="evidence" value="ECO:0007669"/>
    <property type="project" value="UniProtKB-KW"/>
</dbReference>
<dbReference type="GO" id="GO:0020037">
    <property type="term" value="F:heme binding"/>
    <property type="evidence" value="ECO:0007669"/>
    <property type="project" value="InterPro"/>
</dbReference>
<gene>
    <name evidence="10" type="ORF">JZ786_21675</name>
</gene>
<keyword evidence="8" id="KW-1133">Transmembrane helix</keyword>
<dbReference type="PANTHER" id="PTHR37823">
    <property type="entry name" value="CYTOCHROME C-553-LIKE"/>
    <property type="match status" value="1"/>
</dbReference>
<dbReference type="Proteomes" id="UP000663505">
    <property type="component" value="Chromosome"/>
</dbReference>
<keyword evidence="8" id="KW-0472">Membrane</keyword>
<evidence type="ECO:0000256" key="8">
    <source>
        <dbReference type="SAM" id="Phobius"/>
    </source>
</evidence>
<evidence type="ECO:0000256" key="3">
    <source>
        <dbReference type="ARBA" id="ARBA00022723"/>
    </source>
</evidence>
<dbReference type="GO" id="GO:0009055">
    <property type="term" value="F:electron transfer activity"/>
    <property type="evidence" value="ECO:0007669"/>
    <property type="project" value="InterPro"/>
</dbReference>
<keyword evidence="1" id="KW-0813">Transport</keyword>
<protein>
    <submittedName>
        <fullName evidence="10">Cytochrome c</fullName>
    </submittedName>
</protein>
<sequence length="185" mass="18547">MKFSPLGVFVVLLGALAGIFMWVVGYVGLPNASTHRQLSKNPPIQSSVVGNSATATTTGASSSNSGGSTASSSGSSGGTASSGSSGATGAPSQLVNLPQIPAAQIHLVDKSMPGYQIFEQTCAGCHGQSAQGGFGPAIYAIGKYWNEAQLNAFVTQGRGAMPPKGSLSTGAQVQQVVAWLSKQTG</sequence>
<evidence type="ECO:0000256" key="6">
    <source>
        <dbReference type="PROSITE-ProRule" id="PRU00433"/>
    </source>
</evidence>
<dbReference type="KEGG" id="afx:JZ786_21675"/>
<evidence type="ECO:0000256" key="4">
    <source>
        <dbReference type="ARBA" id="ARBA00022982"/>
    </source>
</evidence>
<feature type="transmembrane region" description="Helical" evidence="8">
    <location>
        <begin position="6"/>
        <end position="29"/>
    </location>
</feature>